<dbReference type="OrthoDB" id="300855at2759"/>
<dbReference type="Pfam" id="PF08454">
    <property type="entry name" value="RIH_assoc"/>
    <property type="match status" value="1"/>
</dbReference>
<dbReference type="EMBL" id="GG662856">
    <property type="protein sequence ID" value="EAR93357.2"/>
    <property type="molecule type" value="Genomic_DNA"/>
</dbReference>
<keyword evidence="13" id="KW-1185">Reference proteome</keyword>
<dbReference type="InterPro" id="IPR036300">
    <property type="entry name" value="MIR_dom_sf"/>
</dbReference>
<dbReference type="GO" id="GO:0005216">
    <property type="term" value="F:monoatomic ion channel activity"/>
    <property type="evidence" value="ECO:0007669"/>
    <property type="project" value="InterPro"/>
</dbReference>
<dbReference type="Pfam" id="PF02815">
    <property type="entry name" value="MIR"/>
    <property type="match status" value="1"/>
</dbReference>
<dbReference type="InterPro" id="IPR015925">
    <property type="entry name" value="Ryanodine_IP3_receptor"/>
</dbReference>
<dbReference type="Proteomes" id="UP000009168">
    <property type="component" value="Unassembled WGS sequence"/>
</dbReference>
<dbReference type="InterPro" id="IPR035910">
    <property type="entry name" value="RyR/IP3R_RIH_dom_sf"/>
</dbReference>
<comment type="subcellular location">
    <subcellularLocation>
        <location evidence="1">Membrane</location>
        <topology evidence="1">Multi-pass membrane protein</topology>
    </subcellularLocation>
</comment>
<dbReference type="Pfam" id="PF00520">
    <property type="entry name" value="Ion_trans"/>
    <property type="match status" value="1"/>
</dbReference>
<evidence type="ECO:0000259" key="11">
    <source>
        <dbReference type="Pfam" id="PF08709"/>
    </source>
</evidence>
<feature type="domain" description="Ion transport" evidence="8">
    <location>
        <begin position="3303"/>
        <end position="3541"/>
    </location>
</feature>
<dbReference type="eggNOG" id="KOG3533">
    <property type="taxonomic scope" value="Eukaryota"/>
</dbReference>
<gene>
    <name evidence="12" type="ORF">TTHERM_00885700</name>
</gene>
<keyword evidence="2 7" id="KW-0812">Transmembrane</keyword>
<dbReference type="GO" id="GO:0016020">
    <property type="term" value="C:membrane"/>
    <property type="evidence" value="ECO:0007669"/>
    <property type="project" value="UniProtKB-SubCell"/>
</dbReference>
<feature type="transmembrane region" description="Helical" evidence="7">
    <location>
        <begin position="3432"/>
        <end position="3454"/>
    </location>
</feature>
<proteinExistence type="predicted"/>
<dbReference type="InterPro" id="IPR016093">
    <property type="entry name" value="MIR_motif"/>
</dbReference>
<protein>
    <submittedName>
        <fullName evidence="12">MIR domain protein</fullName>
    </submittedName>
</protein>
<dbReference type="Gene3D" id="1.10.287.70">
    <property type="match status" value="1"/>
</dbReference>
<feature type="transmembrane region" description="Helical" evidence="7">
    <location>
        <begin position="3512"/>
        <end position="3535"/>
    </location>
</feature>
<feature type="region of interest" description="Disordered" evidence="6">
    <location>
        <begin position="2149"/>
        <end position="2176"/>
    </location>
</feature>
<feature type="region of interest" description="Disordered" evidence="6">
    <location>
        <begin position="2045"/>
        <end position="2067"/>
    </location>
</feature>
<organism evidence="12 13">
    <name type="scientific">Tetrahymena thermophila (strain SB210)</name>
    <dbReference type="NCBI Taxonomy" id="312017"/>
    <lineage>
        <taxon>Eukaryota</taxon>
        <taxon>Sar</taxon>
        <taxon>Alveolata</taxon>
        <taxon>Ciliophora</taxon>
        <taxon>Intramacronucleata</taxon>
        <taxon>Oligohymenophorea</taxon>
        <taxon>Hymenostomatida</taxon>
        <taxon>Tetrahymenina</taxon>
        <taxon>Tetrahymenidae</taxon>
        <taxon>Tetrahymena</taxon>
    </lineage>
</organism>
<keyword evidence="5 7" id="KW-0472">Membrane</keyword>
<dbReference type="InterPro" id="IPR013662">
    <property type="entry name" value="RIH_assoc-dom"/>
</dbReference>
<feature type="transmembrane region" description="Helical" evidence="7">
    <location>
        <begin position="3319"/>
        <end position="3343"/>
    </location>
</feature>
<reference evidence="13" key="1">
    <citation type="journal article" date="2006" name="PLoS Biol.">
        <title>Macronuclear genome sequence of the ciliate Tetrahymena thermophila, a model eukaryote.</title>
        <authorList>
            <person name="Eisen J.A."/>
            <person name="Coyne R.S."/>
            <person name="Wu M."/>
            <person name="Wu D."/>
            <person name="Thiagarajan M."/>
            <person name="Wortman J.R."/>
            <person name="Badger J.H."/>
            <person name="Ren Q."/>
            <person name="Amedeo P."/>
            <person name="Jones K.M."/>
            <person name="Tallon L.J."/>
            <person name="Delcher A.L."/>
            <person name="Salzberg S.L."/>
            <person name="Silva J.C."/>
            <person name="Haas B.J."/>
            <person name="Majoros W.H."/>
            <person name="Farzad M."/>
            <person name="Carlton J.M."/>
            <person name="Smith R.K. Jr."/>
            <person name="Garg J."/>
            <person name="Pearlman R.E."/>
            <person name="Karrer K.M."/>
            <person name="Sun L."/>
            <person name="Manning G."/>
            <person name="Elde N.C."/>
            <person name="Turkewitz A.P."/>
            <person name="Asai D.J."/>
            <person name="Wilkes D.E."/>
            <person name="Wang Y."/>
            <person name="Cai H."/>
            <person name="Collins K."/>
            <person name="Stewart B.A."/>
            <person name="Lee S.R."/>
            <person name="Wilamowska K."/>
            <person name="Weinberg Z."/>
            <person name="Ruzzo W.L."/>
            <person name="Wloga D."/>
            <person name="Gaertig J."/>
            <person name="Frankel J."/>
            <person name="Tsao C.-C."/>
            <person name="Gorovsky M.A."/>
            <person name="Keeling P.J."/>
            <person name="Waller R.F."/>
            <person name="Patron N.J."/>
            <person name="Cherry J.M."/>
            <person name="Stover N.A."/>
            <person name="Krieger C.J."/>
            <person name="del Toro C."/>
            <person name="Ryder H.F."/>
            <person name="Williamson S.C."/>
            <person name="Barbeau R.A."/>
            <person name="Hamilton E.P."/>
            <person name="Orias E."/>
        </authorList>
    </citation>
    <scope>NUCLEOTIDE SEQUENCE [LARGE SCALE GENOMIC DNA]</scope>
    <source>
        <strain evidence="13">SB210</strain>
    </source>
</reference>
<dbReference type="InParanoid" id="Q23A06"/>
<evidence type="ECO:0000256" key="2">
    <source>
        <dbReference type="ARBA" id="ARBA00022692"/>
    </source>
</evidence>
<feature type="transmembrane region" description="Helical" evidence="7">
    <location>
        <begin position="3384"/>
        <end position="3412"/>
    </location>
</feature>
<dbReference type="InterPro" id="IPR014821">
    <property type="entry name" value="Ins145_P3_rcpt"/>
</dbReference>
<evidence type="ECO:0000259" key="8">
    <source>
        <dbReference type="Pfam" id="PF00520"/>
    </source>
</evidence>
<dbReference type="GeneID" id="7827015"/>
<feature type="domain" description="MIR" evidence="9">
    <location>
        <begin position="310"/>
        <end position="393"/>
    </location>
</feature>
<feature type="domain" description="RyR/IP3R Homology associated" evidence="10">
    <location>
        <begin position="2802"/>
        <end position="2896"/>
    </location>
</feature>
<dbReference type="HOGENOM" id="CLU_000207_0_0_1"/>
<evidence type="ECO:0000259" key="10">
    <source>
        <dbReference type="Pfam" id="PF08454"/>
    </source>
</evidence>
<dbReference type="PANTHER" id="PTHR13715">
    <property type="entry name" value="RYANODINE RECEPTOR AND IP3 RECEPTOR"/>
    <property type="match status" value="1"/>
</dbReference>
<dbReference type="GO" id="GO:0006816">
    <property type="term" value="P:calcium ion transport"/>
    <property type="evidence" value="ECO:0007669"/>
    <property type="project" value="InterPro"/>
</dbReference>
<feature type="domain" description="Inositol 1,4,5-trisphosphate/ryanodine receptor" evidence="11">
    <location>
        <begin position="44"/>
        <end position="216"/>
    </location>
</feature>
<feature type="compositionally biased region" description="Low complexity" evidence="6">
    <location>
        <begin position="2049"/>
        <end position="2062"/>
    </location>
</feature>
<dbReference type="InterPro" id="IPR005821">
    <property type="entry name" value="Ion_trans_dom"/>
</dbReference>
<feature type="compositionally biased region" description="Polar residues" evidence="6">
    <location>
        <begin position="2157"/>
        <end position="2176"/>
    </location>
</feature>
<evidence type="ECO:0000256" key="1">
    <source>
        <dbReference type="ARBA" id="ARBA00004141"/>
    </source>
</evidence>
<evidence type="ECO:0000313" key="13">
    <source>
        <dbReference type="Proteomes" id="UP000009168"/>
    </source>
</evidence>
<evidence type="ECO:0000256" key="4">
    <source>
        <dbReference type="ARBA" id="ARBA00022989"/>
    </source>
</evidence>
<name>Q23A06_TETTS</name>
<evidence type="ECO:0000256" key="6">
    <source>
        <dbReference type="SAM" id="MobiDB-lite"/>
    </source>
</evidence>
<dbReference type="SUPFAM" id="SSF82109">
    <property type="entry name" value="MIR domain"/>
    <property type="match status" value="2"/>
</dbReference>
<evidence type="ECO:0000313" key="12">
    <source>
        <dbReference type="EMBL" id="EAR93357.2"/>
    </source>
</evidence>
<evidence type="ECO:0000256" key="7">
    <source>
        <dbReference type="SAM" id="Phobius"/>
    </source>
</evidence>
<accession>Q23A06</accession>
<dbReference type="RefSeq" id="XP_001013602.2">
    <property type="nucleotide sequence ID" value="XM_001013602.2"/>
</dbReference>
<dbReference type="KEGG" id="tet:TTHERM_00885700"/>
<feature type="region of interest" description="Disordered" evidence="6">
    <location>
        <begin position="2004"/>
        <end position="2028"/>
    </location>
</feature>
<sequence length="3659" mass="434278">MSLRDNNINNQQASQNLHKSWYQDQREHQDVDEEDQSNLFNLKRHLHFGAIVYLKPAYYQQKNLLFSNGFVDEDIFLSHDSTINEANLINDCLFTIVPVSSIAEYFSQLEEMFDPIYNLNTSQQQQLNCVNQILDDFQSQVKNSQEKSMKYQCTPLQYNQAFQLEHLKTKKYFTFDPKKNFKMEQDSIIAYLSDTPSVNSRLRVQPCYSYQNEKDKYIMYDTDCYITAYNQYDQKEALGIAIEDQLQGNILFPTLNHHKSYLKDSIQVELDHNEDDQQINPKQIYMSMERKSKMRVLLYREGLQAKKLYFGDIIWMIYNELNNCIAFSAEKQEQNEDTIYFEHSDNNQKYNNSVGLWKIEGIDPLNGKEISYKQIIRFQNINTGYYLAYSDENTTSNSNRIVMEKQKTSASYFYLEAIDQPSSTKPVFQNSFFQIFHSNTKRILGKEPVQQNFEYSEILYRPVLKENQCQEDVFRFTIANDVEIWECQYLKSCKPQLKIGLNLLIKKQEQEQEYNNKIQNINEFYKSQEELQLNQNEKIILAQLINGLILLQRFCFDGDIDLNSIYNQSSENAYMFNQNFGSDFERTFKRQKLLREQGYMDLLSKIIENCFSSKEQLNEILLLNQEQILEEVQTSQQNILYGRQSNQFSFQNIQAAVNRNSMRPLIRQHTPTYPAQTKIDKKQALIDQLSESKFQTELTKIYKQQESNYREMKQKETDYFLKEKIKICNLCYELIQNLCQDNNENSEQCVKHFTVFKNQIGYIQNATKCLIQILSSNEKLLSLIYKQNYEINLPNLKINSPTLKTTGSQDQYSRKKGSLIGESISNQRLGSFNNSLNDKMISISKLMSQKSNSDYKKNNLIHFIINRYQQVVELLLNAQSTKKKKKNLKSQTSIHVSSPGTNEYFDEFLDILNTFCCYKEEGITINQQLIKNLLQKFFGYTEENPKWRIYSRLIIPIKIEKNNGDDFLMVGLEKQDKLEWIEFSELFSVSTPTYLLLEKTPKQTEQLINYFEKQLILFSNLCYGRNYSIKNFLIKYFYDKILMKYVWNLDIHMKIRAALLRILLHLHINSKPRTVLIIPMLTKVFEQSPQVQKAFLNSPKTSSNYFKNEDVKSIYEKITNTINNYKKKKVANKNFTEPPNPLEQSEKSINLDKPLIKEQTEYTDNQSEVSARKQEIELTDIKDSYHLRESFGLEESLEYQPEIIEDFLQIKDSLDEQSLEIISKSVQSYFQNEKLTLQYCDEMTLNMVLTVRKLISFNFFEKQIEQYKEAIQNSIHMSNALSNTKNSKSGSFYLEGKIIKKPLNSQQTQTFRQIKSPFRVLMENIIRLIQSSLFEEKYIYDIESQDIDDNDNPIQYLKNRLTMMQQETIKQREKSSTIQIEQNLLFNQMPNNMFNAQFPFNFKRDHTNRTTANFETQQQQKGISDKNESGFQVKTFRRHENKILKIIYKKIQEVEISRRSQKEEIDEINRMKNLSFTNRVYGVIQLKQPDIVQQIKVNLLRMLIYYQELREDYYIEQMVQFIYQVSQKYPYFLENEQRITLMIEENLEDHLPPIMQTSINFINQKNSNLTKKEQKDQRKESVLSNNLQSRYFSKFQNQPPQKTSINQFTQSQNNNYKNTANFNQEQPQNLFKPAFSYKRQRPSNIEIPYENYNIGNLNFQILEDFDNLYNRPILPILIQLFYKEDDYTLNFLILKLIFKCFNQRALIFKQLKHLQILTNKDEVQAFNSIKSKSTQLKFDCEQSEIWLKAPDKIADPKFEYKFVIHRVINNIQSFITFCDPNNNPDKENINYLKGKINEISLGRQIILRNLRTYEIVINLIKESEYIVKELTEDQRNTCLLTKMIETCYKFLKIFVQNNNIKNKKILENYLDLFLDQQKDCIELGQTSLICELYRNNHKLIYSLRDDIIQQFLWKITDDQKKGGHDPIYLEFFEIILFYRCKPVKQNFEKFLNAIIEKYQYDIKNLLFLVEVFTPNRQSKDNQETKTAHLLQTPLPSIIENLAENKYPNTPENSNNKSPQSKESNQPQKDLKNIPLQQDFSLNQKKDNTINENNDNVQENQNNKPLLNQDNVSLKNLFFEFEGIKNLNESIYEPAEKQGEMGSLKIQQVQQFNYKLSELSDSDQENEEEKDDISIQQNLMKSRINDQNENEQFNQDQAQKTSQESIQNKQTYNNSQENNQKIKLNTQFIFDMKDAKSVRDVPIAYQIKILNLIGQLFENLNEKHQILQIIMSKALSIKYIMELLNRKDIFSLNCRQRSTHKYILNTMLKQQLLKLASVVWLRQDKTYQEIRNDYFIINFIKIETQKLKNITQADIDHFKYNKRTCLAYRLNLNFQKGMVEQEKSIDLMKQKENNFQQQQQQLNIDFHIPYQFHVREREVTFQNIYQNKSNQSIKQPQFFDGKMMGDEIQAKIICDQYFNIEQCFDSNYFSYIFGVVLPIISFIQKNKYSFTTSYIQGVNNVMPGVFEKDQEMQVIAEFVATFLHFFSTFINENNLNELSLYQFNAIKEFARQTQVNLISNQSATQIEKKIMQRIQEENLKNNQFDPQFQSKNDEDIEFIIDLPIQDILDQRSLKYNDDVEKNWRSICINLLINEKIKQQFIEPEIDKLTQAFLSFSENQQNLNENPKLQKISYNHLDILIRKFMYFIKATLDKNFDNSNFLKDEIPQSRNIVITLIQLLIDIIKKRSKEKCNTEEQSVIQNQFQEQENLNTLISILCNEQTHPSIFIALINLAIELLDGGNQKIQDGFYEYFLKNLESENFFYKLYSHLSQEISNIRREISLNERIKFANKKIQYCYKNRHFNQTTRILRFLQLLTENHNQNLQSYMHTQSGSRTSYDLINIIVQLVETLVENINQNNYDKLVQCFDTLTEFIQGPCKENQIALCEGRFLEIATKLLKIKNHEIQKEKVQNNIQKNVFVSQQSLNQENPLIQSKNLACVKLNYYDNHIISYLQKISPKFSNHMKLALQANGKYQEDWMVSRLQYKCLITIESILEGNIDYRNMQKLLKVMPISVITDKIIAIYKNYKSLYGNNYNSEAFNHVEISTNMNDYQNENLFMANTCLIIESGFKLYSIFRKVIEYFQYKQSSLMFQQQYPNNSSDGSSYDQTLQQIEFHRQLNELNQETIDDIQKILNLEIERYKKNTFAYSLFNDKNEGQCHKITLSESDIKQDTSQFIQSLVFFINHSGFVEISFDGRIQQVYFPILPYCECLTKDDIKQLVDNIDRTSQRTKQVDLMIKSQKIIASMKQEYKIRTKLKSFIMGELFNKLNIKTSKLRILSSYLSFFQNLIFLATTSEDHQFYLYPTFLSLNIMSHESFVTFLFYVQIIFEFIQIVIYLLIFGFYASKFIPLINQDANQFIKKQNLQNSILKKYLYKIKFFVSDVQLIYRLTFLVIAVLGIFNFAFIALLLLDFFIRNPLLRNVFKAVWVPRKQLFYTMVVYVLLQYFFAIIGYFTIYDQLNAGNNVNLCDDLWQCFSMIVDMTFKNDGGFVGILNRQSSDYQGWSLNYRAVYDFMYAFFVSLLLIEILSGIIIDTFASLREHQEEKNYDILNYCIICGQDRQSYDKIQLSKGFTHHYKYIHNIWHYVYYIAYIGDKEKTEYTGIESYVSSQLIQSDVQWFPNNRENQEQDMEGQQLEIKSQLYDMKQQINLINAKLNKLSK</sequence>
<evidence type="ECO:0000256" key="3">
    <source>
        <dbReference type="ARBA" id="ARBA00022737"/>
    </source>
</evidence>
<dbReference type="SUPFAM" id="SSF100909">
    <property type="entry name" value="IP3 receptor type 1 binding core, domain 2"/>
    <property type="match status" value="2"/>
</dbReference>
<evidence type="ECO:0000259" key="9">
    <source>
        <dbReference type="Pfam" id="PF02815"/>
    </source>
</evidence>
<dbReference type="PANTHER" id="PTHR13715:SF99">
    <property type="entry name" value="INOSITOL 1,4,5-TRISPHOSPHATE RECEPTOR-LIKE PROTEIN A"/>
    <property type="match status" value="1"/>
</dbReference>
<keyword evidence="3" id="KW-0677">Repeat</keyword>
<feature type="compositionally biased region" description="Polar residues" evidence="6">
    <location>
        <begin position="2006"/>
        <end position="2027"/>
    </location>
</feature>
<dbReference type="Pfam" id="PF08709">
    <property type="entry name" value="Ins145_P3_rec"/>
    <property type="match status" value="1"/>
</dbReference>
<keyword evidence="4 7" id="KW-1133">Transmembrane helix</keyword>
<evidence type="ECO:0000256" key="5">
    <source>
        <dbReference type="ARBA" id="ARBA00023136"/>
    </source>
</evidence>
<dbReference type="Gene3D" id="2.80.10.50">
    <property type="match status" value="2"/>
</dbReference>